<evidence type="ECO:0000259" key="1">
    <source>
        <dbReference type="Pfam" id="PF26621"/>
    </source>
</evidence>
<dbReference type="InterPro" id="IPR058063">
    <property type="entry name" value="FFLEE_fam"/>
</dbReference>
<gene>
    <name evidence="2" type="ORF">EYB53_000990</name>
</gene>
<keyword evidence="3" id="KW-1185">Reference proteome</keyword>
<feature type="domain" description="DUF8198" evidence="1">
    <location>
        <begin position="4"/>
        <end position="201"/>
    </location>
</feature>
<dbReference type="RefSeq" id="WP_135475791.1">
    <property type="nucleotide sequence ID" value="NZ_SIJK02000001.1"/>
</dbReference>
<evidence type="ECO:0000313" key="2">
    <source>
        <dbReference type="EMBL" id="MBP1464272.1"/>
    </source>
</evidence>
<reference evidence="2 3" key="1">
    <citation type="submission" date="2021-03" db="EMBL/GenBank/DDBJ databases">
        <authorList>
            <person name="Grouzdev D.S."/>
        </authorList>
    </citation>
    <scope>NUCLEOTIDE SEQUENCE [LARGE SCALE GENOMIC DNA]</scope>
    <source>
        <strain evidence="2 3">M50-1</strain>
    </source>
</reference>
<sequence>MTTLTQYRIALQIFQSNRLRRDYSDLAEIPQYDLVGEFFFSEMYGPRDFTARDAGARRLQHILQMLPGVHVRDVEVVLELLDLTNRLDGGLARLMFRHNTGTDFDEVTYDYFYRLADNYDDRLTQLKLVDTSLYNVFRLSRSQLLGIGLHRSRLVAKLAGIEIAHDFLVKGYDAVRNVTDIEHFAQTVYTRELARLDRIYER</sequence>
<dbReference type="InterPro" id="IPR058511">
    <property type="entry name" value="DUF8198"/>
</dbReference>
<dbReference type="Pfam" id="PF26621">
    <property type="entry name" value="DUF8198"/>
    <property type="match status" value="1"/>
</dbReference>
<organism evidence="2 3">
    <name type="scientific">Candidatus Chloroploca mongolica</name>
    <dbReference type="NCBI Taxonomy" id="2528176"/>
    <lineage>
        <taxon>Bacteria</taxon>
        <taxon>Bacillati</taxon>
        <taxon>Chloroflexota</taxon>
        <taxon>Chloroflexia</taxon>
        <taxon>Chloroflexales</taxon>
        <taxon>Chloroflexineae</taxon>
        <taxon>Oscillochloridaceae</taxon>
        <taxon>Candidatus Chloroploca</taxon>
    </lineage>
</organism>
<accession>A0ABS4D4C5</accession>
<evidence type="ECO:0000313" key="3">
    <source>
        <dbReference type="Proteomes" id="UP001193081"/>
    </source>
</evidence>
<dbReference type="NCBIfam" id="NF047641">
    <property type="entry name" value="FFLEE_fam"/>
    <property type="match status" value="1"/>
</dbReference>
<comment type="caution">
    <text evidence="2">The sequence shown here is derived from an EMBL/GenBank/DDBJ whole genome shotgun (WGS) entry which is preliminary data.</text>
</comment>
<name>A0ABS4D4C5_9CHLR</name>
<proteinExistence type="predicted"/>
<dbReference type="EMBL" id="SIJK02000001">
    <property type="protein sequence ID" value="MBP1464272.1"/>
    <property type="molecule type" value="Genomic_DNA"/>
</dbReference>
<dbReference type="Proteomes" id="UP001193081">
    <property type="component" value="Unassembled WGS sequence"/>
</dbReference>
<protein>
    <recommendedName>
        <fullName evidence="1">DUF8198 domain-containing protein</fullName>
    </recommendedName>
</protein>